<keyword evidence="1" id="KW-0812">Transmembrane</keyword>
<organism evidence="2 3">
    <name type="scientific">Proteiniclasticum ruminis</name>
    <dbReference type="NCBI Taxonomy" id="398199"/>
    <lineage>
        <taxon>Bacteria</taxon>
        <taxon>Bacillati</taxon>
        <taxon>Bacillota</taxon>
        <taxon>Clostridia</taxon>
        <taxon>Eubacteriales</taxon>
        <taxon>Clostridiaceae</taxon>
        <taxon>Proteiniclasticum</taxon>
    </lineage>
</organism>
<feature type="transmembrane region" description="Helical" evidence="1">
    <location>
        <begin position="178"/>
        <end position="200"/>
    </location>
</feature>
<dbReference type="InterPro" id="IPR006938">
    <property type="entry name" value="DUF624"/>
</dbReference>
<keyword evidence="1" id="KW-0472">Membrane</keyword>
<feature type="transmembrane region" description="Helical" evidence="1">
    <location>
        <begin position="106"/>
        <end position="128"/>
    </location>
</feature>
<evidence type="ECO:0000313" key="3">
    <source>
        <dbReference type="Proteomes" id="UP000183255"/>
    </source>
</evidence>
<dbReference type="AlphaFoldDB" id="A0A1G8QEK6"/>
<protein>
    <submittedName>
        <fullName evidence="2">Uncharacterized membrane protein YesL</fullName>
    </submittedName>
</protein>
<keyword evidence="1" id="KW-1133">Transmembrane helix</keyword>
<feature type="transmembrane region" description="Helical" evidence="1">
    <location>
        <begin position="148"/>
        <end position="171"/>
    </location>
</feature>
<evidence type="ECO:0000256" key="1">
    <source>
        <dbReference type="SAM" id="Phobius"/>
    </source>
</evidence>
<evidence type="ECO:0000313" key="2">
    <source>
        <dbReference type="EMBL" id="SDJ03058.1"/>
    </source>
</evidence>
<dbReference type="Pfam" id="PF04854">
    <property type="entry name" value="DUF624"/>
    <property type="match status" value="1"/>
</dbReference>
<feature type="transmembrane region" description="Helical" evidence="1">
    <location>
        <begin position="21"/>
        <end position="46"/>
    </location>
</feature>
<proteinExistence type="predicted"/>
<sequence>MAEWFHPDSKIMGVLGKAADLLLLNLLFLLCCLPVVTTGAALTGLFDAVRALEEEEGKVYAVFFSTSRKKFKEATLVFVLQMFILGILIGEIVLLNEVSFPGKEALLVLQGMLLLVFLAISVTVYPVLTSWDGPLKGLMKETAGFLMLHFPRVILVLLVHGVQLVLTVLIFTVLPSIFLYWTIIGGSLSVLYTGKILGIYSSVQED</sequence>
<feature type="transmembrane region" description="Helical" evidence="1">
    <location>
        <begin position="74"/>
        <end position="94"/>
    </location>
</feature>
<dbReference type="RefSeq" id="WP_031576717.1">
    <property type="nucleotide sequence ID" value="NZ_FNDZ01000006.1"/>
</dbReference>
<dbReference type="EMBL" id="FNDZ01000006">
    <property type="protein sequence ID" value="SDJ03058.1"/>
    <property type="molecule type" value="Genomic_DNA"/>
</dbReference>
<reference evidence="2 3" key="1">
    <citation type="submission" date="2016-10" db="EMBL/GenBank/DDBJ databases">
        <authorList>
            <person name="de Groot N.N."/>
        </authorList>
    </citation>
    <scope>NUCLEOTIDE SEQUENCE [LARGE SCALE GENOMIC DNA]</scope>
    <source>
        <strain evidence="2 3">CGMCC 1.5058</strain>
    </source>
</reference>
<dbReference type="Proteomes" id="UP000183255">
    <property type="component" value="Unassembled WGS sequence"/>
</dbReference>
<gene>
    <name evidence="2" type="ORF">SAMN05421804_106120</name>
</gene>
<name>A0A1G8QEK6_9CLOT</name>
<accession>A0A1G8QEK6</accession>